<protein>
    <submittedName>
        <fullName evidence="2">Uncharacterized protein</fullName>
    </submittedName>
</protein>
<reference evidence="3" key="2">
    <citation type="submission" date="2009-11" db="EMBL/GenBank/DDBJ databases">
        <title>The Genome Sequence of Allomyces macrogynus strain ATCC 38327.</title>
        <authorList>
            <consortium name="The Broad Institute Genome Sequencing Platform"/>
            <person name="Russ C."/>
            <person name="Cuomo C."/>
            <person name="Shea T."/>
            <person name="Young S.K."/>
            <person name="Zeng Q."/>
            <person name="Koehrsen M."/>
            <person name="Haas B."/>
            <person name="Borodovsky M."/>
            <person name="Guigo R."/>
            <person name="Alvarado L."/>
            <person name="Berlin A."/>
            <person name="Borenstein D."/>
            <person name="Chen Z."/>
            <person name="Engels R."/>
            <person name="Freedman E."/>
            <person name="Gellesch M."/>
            <person name="Goldberg J."/>
            <person name="Griggs A."/>
            <person name="Gujja S."/>
            <person name="Heiman D."/>
            <person name="Hepburn T."/>
            <person name="Howarth C."/>
            <person name="Jen D."/>
            <person name="Larson L."/>
            <person name="Lewis B."/>
            <person name="Mehta T."/>
            <person name="Park D."/>
            <person name="Pearson M."/>
            <person name="Roberts A."/>
            <person name="Saif S."/>
            <person name="Shenoy N."/>
            <person name="Sisk P."/>
            <person name="Stolte C."/>
            <person name="Sykes S."/>
            <person name="Walk T."/>
            <person name="White J."/>
            <person name="Yandava C."/>
            <person name="Burger G."/>
            <person name="Gray M.W."/>
            <person name="Holland P.W.H."/>
            <person name="King N."/>
            <person name="Lang F.B.F."/>
            <person name="Roger A.J."/>
            <person name="Ruiz-Trillo I."/>
            <person name="Lander E."/>
            <person name="Nusbaum C."/>
        </authorList>
    </citation>
    <scope>NUCLEOTIDE SEQUENCE [LARGE SCALE GENOMIC DNA]</scope>
    <source>
        <strain evidence="3">ATCC 38327</strain>
    </source>
</reference>
<accession>A0A0L0SBV7</accession>
<evidence type="ECO:0000313" key="3">
    <source>
        <dbReference type="Proteomes" id="UP000054350"/>
    </source>
</evidence>
<dbReference type="EMBL" id="GG745335">
    <property type="protein sequence ID" value="KNE59904.1"/>
    <property type="molecule type" value="Genomic_DNA"/>
</dbReference>
<dbReference type="VEuPathDB" id="FungiDB:AMAG_05353"/>
<reference evidence="2 3" key="1">
    <citation type="submission" date="2009-11" db="EMBL/GenBank/DDBJ databases">
        <title>Annotation of Allomyces macrogynus ATCC 38327.</title>
        <authorList>
            <consortium name="The Broad Institute Genome Sequencing Platform"/>
            <person name="Russ C."/>
            <person name="Cuomo C."/>
            <person name="Burger G."/>
            <person name="Gray M.W."/>
            <person name="Holland P.W.H."/>
            <person name="King N."/>
            <person name="Lang F.B.F."/>
            <person name="Roger A.J."/>
            <person name="Ruiz-Trillo I."/>
            <person name="Young S.K."/>
            <person name="Zeng Q."/>
            <person name="Gargeya S."/>
            <person name="Fitzgerald M."/>
            <person name="Haas B."/>
            <person name="Abouelleil A."/>
            <person name="Alvarado L."/>
            <person name="Arachchi H.M."/>
            <person name="Berlin A."/>
            <person name="Chapman S.B."/>
            <person name="Gearin G."/>
            <person name="Goldberg J."/>
            <person name="Griggs A."/>
            <person name="Gujja S."/>
            <person name="Hansen M."/>
            <person name="Heiman D."/>
            <person name="Howarth C."/>
            <person name="Larimer J."/>
            <person name="Lui A."/>
            <person name="MacDonald P.J.P."/>
            <person name="McCowen C."/>
            <person name="Montmayeur A."/>
            <person name="Murphy C."/>
            <person name="Neiman D."/>
            <person name="Pearson M."/>
            <person name="Priest M."/>
            <person name="Roberts A."/>
            <person name="Saif S."/>
            <person name="Shea T."/>
            <person name="Sisk P."/>
            <person name="Stolte C."/>
            <person name="Sykes S."/>
            <person name="Wortman J."/>
            <person name="Nusbaum C."/>
            <person name="Birren B."/>
        </authorList>
    </citation>
    <scope>NUCLEOTIDE SEQUENCE [LARGE SCALE GENOMIC DNA]</scope>
    <source>
        <strain evidence="2 3">ATCC 38327</strain>
    </source>
</reference>
<organism evidence="2 3">
    <name type="scientific">Allomyces macrogynus (strain ATCC 38327)</name>
    <name type="common">Allomyces javanicus var. macrogynus</name>
    <dbReference type="NCBI Taxonomy" id="578462"/>
    <lineage>
        <taxon>Eukaryota</taxon>
        <taxon>Fungi</taxon>
        <taxon>Fungi incertae sedis</taxon>
        <taxon>Blastocladiomycota</taxon>
        <taxon>Blastocladiomycetes</taxon>
        <taxon>Blastocladiales</taxon>
        <taxon>Blastocladiaceae</taxon>
        <taxon>Allomyces</taxon>
    </lineage>
</organism>
<keyword evidence="3" id="KW-1185">Reference proteome</keyword>
<sequence length="140" mass="14699">MRPIAMPMAHALHLCAAIIDRTPYLALPANRRFLAALVAGRPAVRARLRPAQELLTSGMLKSRAATAAVAEALGVWARWALLTVLSLMALSNDTAVPVPVPAGSARVAAPAAGDGVEESSTTTARRSPGSPRKRRSMVRS</sequence>
<evidence type="ECO:0000313" key="2">
    <source>
        <dbReference type="EMBL" id="KNE59904.1"/>
    </source>
</evidence>
<feature type="region of interest" description="Disordered" evidence="1">
    <location>
        <begin position="107"/>
        <end position="140"/>
    </location>
</feature>
<name>A0A0L0SBV7_ALLM3</name>
<dbReference type="AlphaFoldDB" id="A0A0L0SBV7"/>
<dbReference type="Proteomes" id="UP000054350">
    <property type="component" value="Unassembled WGS sequence"/>
</dbReference>
<proteinExistence type="predicted"/>
<feature type="compositionally biased region" description="Basic residues" evidence="1">
    <location>
        <begin position="131"/>
        <end position="140"/>
    </location>
</feature>
<evidence type="ECO:0000256" key="1">
    <source>
        <dbReference type="SAM" id="MobiDB-lite"/>
    </source>
</evidence>
<gene>
    <name evidence="2" type="ORF">AMAG_05353</name>
</gene>